<reference evidence="1 2" key="1">
    <citation type="journal article" date="2011" name="Cell">
        <title>The monarch butterfly genome yields insights into long-distance migration.</title>
        <authorList>
            <person name="Zhan S."/>
            <person name="Merlin C."/>
            <person name="Boore J.L."/>
            <person name="Reppert S.M."/>
        </authorList>
    </citation>
    <scope>NUCLEOTIDE SEQUENCE [LARGE SCALE GENOMIC DNA]</scope>
    <source>
        <strain evidence="1">F-2</strain>
    </source>
</reference>
<gene>
    <name evidence="1" type="ORF">KGM_211307</name>
</gene>
<dbReference type="EMBL" id="AGBW02008360">
    <property type="protein sequence ID" value="OWR53581.1"/>
    <property type="molecule type" value="Genomic_DNA"/>
</dbReference>
<comment type="caution">
    <text evidence="1">The sequence shown here is derived from an EMBL/GenBank/DDBJ whole genome shotgun (WGS) entry which is preliminary data.</text>
</comment>
<sequence>MYSNSEYSTTRPASDGRQPTLPWGLFRATHFDAFVKFPHAAIIGPGLGDVIVTCVRAVPVFVNHAMCHRGPPLCLRSTNDNMRFLELYNTNQRSSFK</sequence>
<dbReference type="Proteomes" id="UP000007151">
    <property type="component" value="Unassembled WGS sequence"/>
</dbReference>
<dbReference type="InParanoid" id="A0A212FIM8"/>
<evidence type="ECO:0000313" key="2">
    <source>
        <dbReference type="Proteomes" id="UP000007151"/>
    </source>
</evidence>
<keyword evidence="2" id="KW-1185">Reference proteome</keyword>
<protein>
    <submittedName>
        <fullName evidence="1">Uncharacterized protein</fullName>
    </submittedName>
</protein>
<dbReference type="KEGG" id="dpl:KGM_211307"/>
<organism evidence="1 2">
    <name type="scientific">Danaus plexippus plexippus</name>
    <dbReference type="NCBI Taxonomy" id="278856"/>
    <lineage>
        <taxon>Eukaryota</taxon>
        <taxon>Metazoa</taxon>
        <taxon>Ecdysozoa</taxon>
        <taxon>Arthropoda</taxon>
        <taxon>Hexapoda</taxon>
        <taxon>Insecta</taxon>
        <taxon>Pterygota</taxon>
        <taxon>Neoptera</taxon>
        <taxon>Endopterygota</taxon>
        <taxon>Lepidoptera</taxon>
        <taxon>Glossata</taxon>
        <taxon>Ditrysia</taxon>
        <taxon>Papilionoidea</taxon>
        <taxon>Nymphalidae</taxon>
        <taxon>Danainae</taxon>
        <taxon>Danaini</taxon>
        <taxon>Danaina</taxon>
        <taxon>Danaus</taxon>
        <taxon>Danaus</taxon>
    </lineage>
</organism>
<name>A0A212FIM8_DANPL</name>
<evidence type="ECO:0000313" key="1">
    <source>
        <dbReference type="EMBL" id="OWR53581.1"/>
    </source>
</evidence>
<accession>A0A212FIM8</accession>
<proteinExistence type="predicted"/>
<dbReference type="AlphaFoldDB" id="A0A212FIM8"/>